<dbReference type="AlphaFoldDB" id="A0A7J2U5A4"/>
<accession>A0A7J2U5A4</accession>
<feature type="transmembrane region" description="Helical" evidence="1">
    <location>
        <begin position="252"/>
        <end position="272"/>
    </location>
</feature>
<name>A0A7J2U5A4_9CREN</name>
<sequence length="321" mass="36041">MLIISLLLLIILIFSQTRAPIAYVVERDPPSVFNYGSGGITIFYYSELGKRRVGIVYSLQELRNFDPQDYILMLLGPDSIVKDVDYLIEWIDRGGVALIGDELNFSTDMLKRLGIEYGNDFHGVFLARCFLGNKTIDIIIDVAKELMAVNSKAKPLCFCMSKPIAYNVSLGRGYAIVVGDSSIVINEILSQPTFAKNNTELAELVIGNRGLLIYEGSRIYTPVYAQAIAQFIDELLNGLTQILRWIIVERGAISSLEFALGVVAVLMVYMLIKFGIQENPKRYLEQQRITKNVAEDVRRRILIGVSTWGKLKSGVEKEKQI</sequence>
<evidence type="ECO:0008006" key="3">
    <source>
        <dbReference type="Google" id="ProtNLM"/>
    </source>
</evidence>
<evidence type="ECO:0000313" key="2">
    <source>
        <dbReference type="EMBL" id="HEM67565.1"/>
    </source>
</evidence>
<proteinExistence type="predicted"/>
<keyword evidence="1" id="KW-1133">Transmembrane helix</keyword>
<keyword evidence="1" id="KW-0472">Membrane</keyword>
<keyword evidence="1" id="KW-0812">Transmembrane</keyword>
<reference evidence="2" key="1">
    <citation type="journal article" date="2020" name="mSystems">
        <title>Genome- and Community-Level Interaction Insights into Carbon Utilization and Element Cycling Functions of Hydrothermarchaeota in Hydrothermal Sediment.</title>
        <authorList>
            <person name="Zhou Z."/>
            <person name="Liu Y."/>
            <person name="Xu W."/>
            <person name="Pan J."/>
            <person name="Luo Z.H."/>
            <person name="Li M."/>
        </authorList>
    </citation>
    <scope>NUCLEOTIDE SEQUENCE [LARGE SCALE GENOMIC DNA]</scope>
    <source>
        <strain evidence="2">SpSt-125</strain>
    </source>
</reference>
<gene>
    <name evidence="2" type="ORF">ENO26_08415</name>
</gene>
<comment type="caution">
    <text evidence="2">The sequence shown here is derived from an EMBL/GenBank/DDBJ whole genome shotgun (WGS) entry which is preliminary data.</text>
</comment>
<protein>
    <recommendedName>
        <fullName evidence="3">DUF4350 domain-containing protein</fullName>
    </recommendedName>
</protein>
<evidence type="ECO:0000256" key="1">
    <source>
        <dbReference type="SAM" id="Phobius"/>
    </source>
</evidence>
<organism evidence="2">
    <name type="scientific">Ignisphaera aggregans</name>
    <dbReference type="NCBI Taxonomy" id="334771"/>
    <lineage>
        <taxon>Archaea</taxon>
        <taxon>Thermoproteota</taxon>
        <taxon>Thermoprotei</taxon>
        <taxon>Desulfurococcales</taxon>
        <taxon>Desulfurococcaceae</taxon>
        <taxon>Ignisphaera</taxon>
    </lineage>
</organism>
<dbReference type="EMBL" id="DSEU01000059">
    <property type="protein sequence ID" value="HEM67565.1"/>
    <property type="molecule type" value="Genomic_DNA"/>
</dbReference>